<protein>
    <submittedName>
        <fullName evidence="2">Uncharacterized protein</fullName>
    </submittedName>
</protein>
<dbReference type="InterPro" id="IPR052797">
    <property type="entry name" value="RegFact_GeneExpr_CellDeath"/>
</dbReference>
<sequence length="309" mass="34726">MCHRSGYSNPKLNRARHMKASGSVRCGCTCPAVINVSTHTVEEVKEITVQYQSVQVGHELEVGKLHLSETEKSSLASSLCLGIPMATILDKTREEYSPTKRFGLTTRKDLHNICRDKQIAKKVILHTDDATSVDIMVKKMQGNTKNPVLLYKPVGGEMDNYSRIDKRDFLLAIMNDAQENFSNCMKTCNKHSIIPHSIDINQTEQHQIEKNAISNLHKASMDSVMNTILTEYEDIGRLIRGLKSIDQAHYVKEAFAAIKIHLKSTDNATNLPSLPPVQQEMATAPSNKNIDQQRKFIKKNKGSKRAKQQ</sequence>
<gene>
    <name evidence="2" type="primary">X975_14697</name>
    <name evidence="2" type="ORF">TNIN_93401</name>
</gene>
<reference evidence="2" key="1">
    <citation type="submission" date="2020-08" db="EMBL/GenBank/DDBJ databases">
        <title>Multicomponent nature underlies the extraordinary mechanical properties of spider dragline silk.</title>
        <authorList>
            <person name="Kono N."/>
            <person name="Nakamura H."/>
            <person name="Mori M."/>
            <person name="Yoshida Y."/>
            <person name="Ohtoshi R."/>
            <person name="Malay A.D."/>
            <person name="Moran D.A.P."/>
            <person name="Tomita M."/>
            <person name="Numata K."/>
            <person name="Arakawa K."/>
        </authorList>
    </citation>
    <scope>NUCLEOTIDE SEQUENCE</scope>
</reference>
<feature type="region of interest" description="Disordered" evidence="1">
    <location>
        <begin position="268"/>
        <end position="309"/>
    </location>
</feature>
<feature type="compositionally biased region" description="Polar residues" evidence="1">
    <location>
        <begin position="280"/>
        <end position="290"/>
    </location>
</feature>
<name>A0A8X7BTK8_9ARAC</name>
<comment type="caution">
    <text evidence="2">The sequence shown here is derived from an EMBL/GenBank/DDBJ whole genome shotgun (WGS) entry which is preliminary data.</text>
</comment>
<dbReference type="PANTHER" id="PTHR33936:SF24">
    <property type="entry name" value="C2H2-TYPE DOMAIN-CONTAINING PROTEIN"/>
    <property type="match status" value="1"/>
</dbReference>
<evidence type="ECO:0000313" key="2">
    <source>
        <dbReference type="EMBL" id="GFY43380.1"/>
    </source>
</evidence>
<organism evidence="2 3">
    <name type="scientific">Trichonephila inaurata madagascariensis</name>
    <dbReference type="NCBI Taxonomy" id="2747483"/>
    <lineage>
        <taxon>Eukaryota</taxon>
        <taxon>Metazoa</taxon>
        <taxon>Ecdysozoa</taxon>
        <taxon>Arthropoda</taxon>
        <taxon>Chelicerata</taxon>
        <taxon>Arachnida</taxon>
        <taxon>Araneae</taxon>
        <taxon>Araneomorphae</taxon>
        <taxon>Entelegynae</taxon>
        <taxon>Araneoidea</taxon>
        <taxon>Nephilidae</taxon>
        <taxon>Trichonephila</taxon>
        <taxon>Trichonephila inaurata</taxon>
    </lineage>
</organism>
<evidence type="ECO:0000313" key="3">
    <source>
        <dbReference type="Proteomes" id="UP000886998"/>
    </source>
</evidence>
<dbReference type="AlphaFoldDB" id="A0A8X7BTK8"/>
<evidence type="ECO:0000256" key="1">
    <source>
        <dbReference type="SAM" id="MobiDB-lite"/>
    </source>
</evidence>
<feature type="compositionally biased region" description="Basic residues" evidence="1">
    <location>
        <begin position="295"/>
        <end position="309"/>
    </location>
</feature>
<dbReference type="PANTHER" id="PTHR33936">
    <property type="entry name" value="PROTEIN CBG17840"/>
    <property type="match status" value="1"/>
</dbReference>
<dbReference type="Proteomes" id="UP000886998">
    <property type="component" value="Unassembled WGS sequence"/>
</dbReference>
<keyword evidence="3" id="KW-1185">Reference proteome</keyword>
<proteinExistence type="predicted"/>
<accession>A0A8X7BTK8</accession>
<dbReference type="OrthoDB" id="6430138at2759"/>
<dbReference type="EMBL" id="BMAV01003640">
    <property type="protein sequence ID" value="GFY43380.1"/>
    <property type="molecule type" value="Genomic_DNA"/>
</dbReference>